<comment type="caution">
    <text evidence="5">The sequence shown here is derived from an EMBL/GenBank/DDBJ whole genome shotgun (WGS) entry which is preliminary data.</text>
</comment>
<dbReference type="Proteomes" id="UP000324091">
    <property type="component" value="Chromosome 17"/>
</dbReference>
<accession>A0A5C6P007</accession>
<feature type="region of interest" description="Disordered" evidence="3">
    <location>
        <begin position="352"/>
        <end position="373"/>
    </location>
</feature>
<proteinExistence type="inferred from homology"/>
<sequence length="868" mass="96317">MDLGTMLYNNLKDITWSTTSLPLDQLVSSYRLPQIVKLDNGQVVEGLRDNDYLLIHSCRQWTTITAHSLEEGHYVIGPKIEIPVHYEGQFKLLEQDRDVKEPVQYFNSVEEVAKAFPERVYVMEEITFNVKMASGECNEDTEVYNITLSTGDELTLMGQAEILYAKTSKEKSRFNTIFKKIGKLNSISKMGRGKMPCLICMNHRTNESISLPFQCKGRFSTCSPTELQMQDGEHTIRDIVEKTRLPVNVTVPGSPPRNQHDLHLIREGHRYKLVNVQTKTVVVCCILRSSKIIPVHFPFHMAMPRFIVPEELLQGELWLDTMVHRWFSFCQEQFDIDDYSRAVRDVRADWNDDGKSPKKCSGNGSCGGSGGGSCTSNGGPNYTQIPSSLSYARDELTQSFHRLSVCVYGSNLHGNSEVNLQGCMAFCGDWALLPSDNNPPDSGESEHFFPELLDNTSPQPSHNRADVPYEELWLDHLRGQVQKPAISEGIRGVGSCCGTSAALSYPTSCPLVAVASPDVSLTPPPVPPKSEAVKEECRLLNAPPIPPRSSKQMPLVPILSKSLQQDTRSPSPTLSYYSSGLHNISGACEPEAAEPQDHLCYPCANWAKSSCTEPEAALPSGSLPSDLLASRLSWPNNFSGGETHSTDEFQPASCRSYYSYPRKRSLNAPKACTSSLVDFDGREHGQDFNLQTSLNQFCTKSSSYNSEMYRDKPIEESNTKQSLSCPILPPRTSKTNATKTCRDTFPGSFCKSEQEPLREPLSSSPPQQGDGTKESASSSATPNCPPLCPTPAQWQPPSSLAGLSIEEVSKSLRFIGLPDDIASLFVSEKIDGNLLLQLTEEILSEDFKLSKLQVKKLLQFINGWRPKI</sequence>
<dbReference type="InterPro" id="IPR013761">
    <property type="entry name" value="SAM/pointed_sf"/>
</dbReference>
<dbReference type="PANTHER" id="PTHR14454:SF6">
    <property type="entry name" value="GRB2-ASSOCIATED AND REGULATOR OF MAPK PROTEIN 1"/>
    <property type="match status" value="1"/>
</dbReference>
<dbReference type="Pfam" id="PF12736">
    <property type="entry name" value="CABIT"/>
    <property type="match status" value="1"/>
</dbReference>
<dbReference type="InterPro" id="IPR052281">
    <property type="entry name" value="GAREM"/>
</dbReference>
<evidence type="ECO:0000313" key="6">
    <source>
        <dbReference type="Proteomes" id="UP000324091"/>
    </source>
</evidence>
<dbReference type="PANTHER" id="PTHR14454">
    <property type="entry name" value="GRB2-ASSOCIATED AND REGULATOR OF MAPK PROTEIN FAMILY MEMBER"/>
    <property type="match status" value="1"/>
</dbReference>
<evidence type="ECO:0000256" key="1">
    <source>
        <dbReference type="ARBA" id="ARBA00006392"/>
    </source>
</evidence>
<dbReference type="GO" id="GO:0071364">
    <property type="term" value="P:cellular response to epidermal growth factor stimulus"/>
    <property type="evidence" value="ECO:0007669"/>
    <property type="project" value="TreeGrafter"/>
</dbReference>
<feature type="compositionally biased region" description="Gly residues" evidence="3">
    <location>
        <begin position="364"/>
        <end position="373"/>
    </location>
</feature>
<comment type="similarity">
    <text evidence="1">Belongs to the GAREM family.</text>
</comment>
<gene>
    <name evidence="5" type="ORF">D4764_17G0008700</name>
</gene>
<protein>
    <submittedName>
        <fullName evidence="5">GRB2-associated and regulator of MAPK protein 1</fullName>
    </submittedName>
</protein>
<name>A0A5C6P007_9TELE</name>
<dbReference type="GO" id="GO:0007173">
    <property type="term" value="P:epidermal growth factor receptor signaling pathway"/>
    <property type="evidence" value="ECO:0007669"/>
    <property type="project" value="TreeGrafter"/>
</dbReference>
<organism evidence="5 6">
    <name type="scientific">Takifugu flavidus</name>
    <name type="common">sansaifugu</name>
    <dbReference type="NCBI Taxonomy" id="433684"/>
    <lineage>
        <taxon>Eukaryota</taxon>
        <taxon>Metazoa</taxon>
        <taxon>Chordata</taxon>
        <taxon>Craniata</taxon>
        <taxon>Vertebrata</taxon>
        <taxon>Euteleostomi</taxon>
        <taxon>Actinopterygii</taxon>
        <taxon>Neopterygii</taxon>
        <taxon>Teleostei</taxon>
        <taxon>Neoteleostei</taxon>
        <taxon>Acanthomorphata</taxon>
        <taxon>Eupercaria</taxon>
        <taxon>Tetraodontiformes</taxon>
        <taxon>Tetradontoidea</taxon>
        <taxon>Tetraodontidae</taxon>
        <taxon>Takifugu</taxon>
    </lineage>
</organism>
<evidence type="ECO:0000256" key="3">
    <source>
        <dbReference type="SAM" id="MobiDB-lite"/>
    </source>
</evidence>
<evidence type="ECO:0000256" key="2">
    <source>
        <dbReference type="ARBA" id="ARBA00022553"/>
    </source>
</evidence>
<evidence type="ECO:0000259" key="4">
    <source>
        <dbReference type="Pfam" id="PF12736"/>
    </source>
</evidence>
<dbReference type="AlphaFoldDB" id="A0A5C6P007"/>
<dbReference type="CDD" id="cd09525">
    <property type="entry name" value="SAM_GAREM"/>
    <property type="match status" value="1"/>
</dbReference>
<dbReference type="GO" id="GO:0070064">
    <property type="term" value="F:proline-rich region binding"/>
    <property type="evidence" value="ECO:0007669"/>
    <property type="project" value="TreeGrafter"/>
</dbReference>
<feature type="compositionally biased region" description="Basic and acidic residues" evidence="3">
    <location>
        <begin position="709"/>
        <end position="718"/>
    </location>
</feature>
<keyword evidence="2" id="KW-0597">Phosphoprotein</keyword>
<evidence type="ECO:0000313" key="5">
    <source>
        <dbReference type="EMBL" id="TWW71387.1"/>
    </source>
</evidence>
<keyword evidence="6" id="KW-1185">Reference proteome</keyword>
<dbReference type="SUPFAM" id="SSF47769">
    <property type="entry name" value="SAM/Pointed domain"/>
    <property type="match status" value="1"/>
</dbReference>
<dbReference type="EMBL" id="RHFK02000009">
    <property type="protein sequence ID" value="TWW71387.1"/>
    <property type="molecule type" value="Genomic_DNA"/>
</dbReference>
<feature type="domain" description="CABIT" evidence="4">
    <location>
        <begin position="32"/>
        <end position="299"/>
    </location>
</feature>
<feature type="compositionally biased region" description="Low complexity" evidence="3">
    <location>
        <begin position="759"/>
        <end position="768"/>
    </location>
</feature>
<dbReference type="Gene3D" id="1.10.150.50">
    <property type="entry name" value="Transcription Factor, Ets-1"/>
    <property type="match status" value="1"/>
</dbReference>
<reference evidence="5 6" key="1">
    <citation type="submission" date="2019-04" db="EMBL/GenBank/DDBJ databases">
        <title>Chromosome genome assembly for Takifugu flavidus.</title>
        <authorList>
            <person name="Xiao S."/>
        </authorList>
    </citation>
    <scope>NUCLEOTIDE SEQUENCE [LARGE SCALE GENOMIC DNA]</scope>
    <source>
        <strain evidence="5">HTHZ2018</strain>
        <tissue evidence="5">Muscle</tissue>
    </source>
</reference>
<feature type="region of interest" description="Disordered" evidence="3">
    <location>
        <begin position="709"/>
        <end position="791"/>
    </location>
</feature>
<dbReference type="InterPro" id="IPR025946">
    <property type="entry name" value="CABIT_dom"/>
</dbReference>